<dbReference type="InterPro" id="IPR002938">
    <property type="entry name" value="FAD-bd"/>
</dbReference>
<dbReference type="PANTHER" id="PTHR13789">
    <property type="entry name" value="MONOOXYGENASE"/>
    <property type="match status" value="1"/>
</dbReference>
<evidence type="ECO:0000256" key="6">
    <source>
        <dbReference type="SAM" id="SignalP"/>
    </source>
</evidence>
<evidence type="ECO:0000256" key="5">
    <source>
        <dbReference type="ARBA" id="ARBA00023033"/>
    </source>
</evidence>
<dbReference type="SUPFAM" id="SSF51905">
    <property type="entry name" value="FAD/NAD(P)-binding domain"/>
    <property type="match status" value="1"/>
</dbReference>
<gene>
    <name evidence="8" type="ORF">SAMN05444336_102475</name>
</gene>
<dbReference type="AlphaFoldDB" id="A0A1H2WSR0"/>
<protein>
    <submittedName>
        <fullName evidence="8">Salicylate hydroxylase</fullName>
    </submittedName>
</protein>
<keyword evidence="4" id="KW-0560">Oxidoreductase</keyword>
<feature type="domain" description="FAD-binding" evidence="7">
    <location>
        <begin position="8"/>
        <end position="341"/>
    </location>
</feature>
<dbReference type="RefSeq" id="WP_092680712.1">
    <property type="nucleotide sequence ID" value="NZ_FNMZ01000002.1"/>
</dbReference>
<name>A0A1H2WSR0_9RHOB</name>
<dbReference type="PRINTS" id="PR00420">
    <property type="entry name" value="RNGMNOXGNASE"/>
</dbReference>
<dbReference type="GO" id="GO:0071949">
    <property type="term" value="F:FAD binding"/>
    <property type="evidence" value="ECO:0007669"/>
    <property type="project" value="InterPro"/>
</dbReference>
<accession>A0A1H2WSR0</accession>
<dbReference type="STRING" id="356660.SAMN05444336_102475"/>
<evidence type="ECO:0000259" key="7">
    <source>
        <dbReference type="Pfam" id="PF01494"/>
    </source>
</evidence>
<dbReference type="Pfam" id="PF01494">
    <property type="entry name" value="FAD_binding_3"/>
    <property type="match status" value="1"/>
</dbReference>
<feature type="chain" id="PRO_5011586908" evidence="6">
    <location>
        <begin position="21"/>
        <end position="397"/>
    </location>
</feature>
<comment type="cofactor">
    <cofactor evidence="1">
        <name>FAD</name>
        <dbReference type="ChEBI" id="CHEBI:57692"/>
    </cofactor>
</comment>
<keyword evidence="9" id="KW-1185">Reference proteome</keyword>
<dbReference type="PANTHER" id="PTHR13789:SF318">
    <property type="entry name" value="GERANYLGERANYL DIPHOSPHATE REDUCTASE"/>
    <property type="match status" value="1"/>
</dbReference>
<evidence type="ECO:0000256" key="2">
    <source>
        <dbReference type="ARBA" id="ARBA00022630"/>
    </source>
</evidence>
<evidence type="ECO:0000256" key="1">
    <source>
        <dbReference type="ARBA" id="ARBA00001974"/>
    </source>
</evidence>
<dbReference type="GO" id="GO:0004497">
    <property type="term" value="F:monooxygenase activity"/>
    <property type="evidence" value="ECO:0007669"/>
    <property type="project" value="UniProtKB-KW"/>
</dbReference>
<dbReference type="Gene3D" id="3.50.50.60">
    <property type="entry name" value="FAD/NAD(P)-binding domain"/>
    <property type="match status" value="1"/>
</dbReference>
<keyword evidence="6" id="KW-0732">Signal</keyword>
<dbReference type="InterPro" id="IPR036188">
    <property type="entry name" value="FAD/NAD-bd_sf"/>
</dbReference>
<evidence type="ECO:0000313" key="8">
    <source>
        <dbReference type="EMBL" id="SDW83294.1"/>
    </source>
</evidence>
<keyword evidence="3" id="KW-0274">FAD</keyword>
<feature type="signal peptide" evidence="6">
    <location>
        <begin position="1"/>
        <end position="20"/>
    </location>
</feature>
<keyword evidence="5" id="KW-0503">Monooxygenase</keyword>
<proteinExistence type="predicted"/>
<sequence length="397" mass="42599">MGRRLQLALAGAGIGGLAMATALGRAGHGATVIERAPALGEVGAGLQLSPNAMRALEFLGVAEAVQAVASRPEAVVLRLHRSGRQVYRLALGRAAETRWGAPYLHIHRADLLAILERAAREAGAEIRTGIHVERAGDIRGGAALHTDAGRIEADLAIGADGVRSVVREALTNRGRPRYSGFVAWRGTVPADRLPAGLLAPRATVWMGPRRHLVTYPLREGRMLNFVAIEEREAWTAEGWSAPGDPDALRASFHGWHEEVGQLFAAVDQTYQWGLFRHAPLGRWSEGRVAVTGDAAHPTLPFLAQGAALALEDAVVLARALQSHELTSGLTAWEAARKPRATWLQAAAARTGKRFHSRWAPEQMVKATALGLFSKLLPDRAQGINDAVYAYDPGRAPL</sequence>
<keyword evidence="2" id="KW-0285">Flavoprotein</keyword>
<reference evidence="8 9" key="1">
    <citation type="submission" date="2016-10" db="EMBL/GenBank/DDBJ databases">
        <authorList>
            <person name="de Groot N.N."/>
        </authorList>
    </citation>
    <scope>NUCLEOTIDE SEQUENCE [LARGE SCALE GENOMIC DNA]</scope>
    <source>
        <strain evidence="8 9">DSM 17890</strain>
    </source>
</reference>
<organism evidence="8 9">
    <name type="scientific">Albimonas donghaensis</name>
    <dbReference type="NCBI Taxonomy" id="356660"/>
    <lineage>
        <taxon>Bacteria</taxon>
        <taxon>Pseudomonadati</taxon>
        <taxon>Pseudomonadota</taxon>
        <taxon>Alphaproteobacteria</taxon>
        <taxon>Rhodobacterales</taxon>
        <taxon>Paracoccaceae</taxon>
        <taxon>Albimonas</taxon>
    </lineage>
</organism>
<dbReference type="InterPro" id="IPR050493">
    <property type="entry name" value="FAD-dep_Monooxygenase_BioMet"/>
</dbReference>
<evidence type="ECO:0000313" key="9">
    <source>
        <dbReference type="Proteomes" id="UP000199118"/>
    </source>
</evidence>
<dbReference type="Proteomes" id="UP000199118">
    <property type="component" value="Unassembled WGS sequence"/>
</dbReference>
<evidence type="ECO:0000256" key="3">
    <source>
        <dbReference type="ARBA" id="ARBA00022827"/>
    </source>
</evidence>
<dbReference type="OrthoDB" id="4230779at2"/>
<dbReference type="SUPFAM" id="SSF54373">
    <property type="entry name" value="FAD-linked reductases, C-terminal domain"/>
    <property type="match status" value="1"/>
</dbReference>
<dbReference type="EMBL" id="FNMZ01000002">
    <property type="protein sequence ID" value="SDW83294.1"/>
    <property type="molecule type" value="Genomic_DNA"/>
</dbReference>
<evidence type="ECO:0000256" key="4">
    <source>
        <dbReference type="ARBA" id="ARBA00023002"/>
    </source>
</evidence>